<dbReference type="AlphaFoldDB" id="A0ABD5P8I8"/>
<dbReference type="PANTHER" id="PTHR31118">
    <property type="entry name" value="CYCLASE-LIKE PROTEIN 2"/>
    <property type="match status" value="1"/>
</dbReference>
<dbReference type="EMBL" id="JBHSDS010000003">
    <property type="protein sequence ID" value="MFC4357074.1"/>
    <property type="molecule type" value="Genomic_DNA"/>
</dbReference>
<reference evidence="2 3" key="1">
    <citation type="journal article" date="2019" name="Int. J. Syst. Evol. Microbiol.">
        <title>The Global Catalogue of Microorganisms (GCM) 10K type strain sequencing project: providing services to taxonomists for standard genome sequencing and annotation.</title>
        <authorList>
            <consortium name="The Broad Institute Genomics Platform"/>
            <consortium name="The Broad Institute Genome Sequencing Center for Infectious Disease"/>
            <person name="Wu L."/>
            <person name="Ma J."/>
        </authorList>
    </citation>
    <scope>NUCLEOTIDE SEQUENCE [LARGE SCALE GENOMIC DNA]</scope>
    <source>
        <strain evidence="2 3">CGMCC 1.12553</strain>
    </source>
</reference>
<dbReference type="GO" id="GO:0016787">
    <property type="term" value="F:hydrolase activity"/>
    <property type="evidence" value="ECO:0007669"/>
    <property type="project" value="UniProtKB-KW"/>
</dbReference>
<comment type="caution">
    <text evidence="2">The sequence shown here is derived from an EMBL/GenBank/DDBJ whole genome shotgun (WGS) entry which is preliminary data.</text>
</comment>
<feature type="region of interest" description="Disordered" evidence="1">
    <location>
        <begin position="1"/>
        <end position="37"/>
    </location>
</feature>
<dbReference type="EC" id="3.5.-.-" evidence="2"/>
<dbReference type="Pfam" id="PF04199">
    <property type="entry name" value="Cyclase"/>
    <property type="match status" value="1"/>
</dbReference>
<dbReference type="RefSeq" id="WP_267622639.1">
    <property type="nucleotide sequence ID" value="NZ_JAODIW010000006.1"/>
</dbReference>
<dbReference type="InterPro" id="IPR007325">
    <property type="entry name" value="KFase/CYL"/>
</dbReference>
<dbReference type="InterPro" id="IPR037175">
    <property type="entry name" value="KFase_sf"/>
</dbReference>
<keyword evidence="2" id="KW-0378">Hydrolase</keyword>
<dbReference type="Gene3D" id="3.50.30.50">
    <property type="entry name" value="Putative cyclase"/>
    <property type="match status" value="1"/>
</dbReference>
<gene>
    <name evidence="2" type="ORF">ACFO0N_03815</name>
</gene>
<dbReference type="Proteomes" id="UP001595921">
    <property type="component" value="Unassembled WGS sequence"/>
</dbReference>
<dbReference type="PANTHER" id="PTHR31118:SF32">
    <property type="entry name" value="KYNURENINE FORMAMIDASE"/>
    <property type="match status" value="1"/>
</dbReference>
<sequence>MSADEFGTEPVATYDLTHPLDAGTPTYPGDPPVELDPHATVEADGYRVTDLRLGSHAGTHVDAPSHTEPNGASLAAFDPADFVFDARLVDCGPCDSREAIGPEAVPESTDAELLLFRTGWAAHWGEARYWDHPYLGPAAAERCADLGVAVGLDAASPDPTPVGHGELSVEDVDTADEPDGVPAHRALLGRGLLVVENLTGLDRVPERFELRAYPLGIDADGSPVRAVAVTAE</sequence>
<name>A0ABD5P8I8_9EURY</name>
<evidence type="ECO:0000313" key="3">
    <source>
        <dbReference type="Proteomes" id="UP001595921"/>
    </source>
</evidence>
<evidence type="ECO:0000256" key="1">
    <source>
        <dbReference type="SAM" id="MobiDB-lite"/>
    </source>
</evidence>
<accession>A0ABD5P8I8</accession>
<evidence type="ECO:0000313" key="2">
    <source>
        <dbReference type="EMBL" id="MFC4357074.1"/>
    </source>
</evidence>
<organism evidence="2 3">
    <name type="scientific">Halobium salinum</name>
    <dbReference type="NCBI Taxonomy" id="1364940"/>
    <lineage>
        <taxon>Archaea</taxon>
        <taxon>Methanobacteriati</taxon>
        <taxon>Methanobacteriota</taxon>
        <taxon>Stenosarchaea group</taxon>
        <taxon>Halobacteria</taxon>
        <taxon>Halobacteriales</taxon>
        <taxon>Haloferacaceae</taxon>
        <taxon>Halobium</taxon>
    </lineage>
</organism>
<dbReference type="SUPFAM" id="SSF102198">
    <property type="entry name" value="Putative cyclase"/>
    <property type="match status" value="1"/>
</dbReference>
<protein>
    <submittedName>
        <fullName evidence="2">Cyclase family protein</fullName>
        <ecNumber evidence="2">3.5.-.-</ecNumber>
    </submittedName>
</protein>
<keyword evidence="3" id="KW-1185">Reference proteome</keyword>
<proteinExistence type="predicted"/>